<dbReference type="Gene3D" id="1.10.420.10">
    <property type="entry name" value="Peroxidase, domain 2"/>
    <property type="match status" value="1"/>
</dbReference>
<evidence type="ECO:0000256" key="10">
    <source>
        <dbReference type="PIRSR" id="PIRSR600823-3"/>
    </source>
</evidence>
<dbReference type="OrthoDB" id="2113341at2759"/>
<feature type="binding site" evidence="10">
    <location>
        <position position="88"/>
    </location>
    <ligand>
        <name>Ca(2+)</name>
        <dbReference type="ChEBI" id="CHEBI:29108"/>
        <label>1</label>
    </ligand>
</feature>
<dbReference type="GO" id="GO:0005576">
    <property type="term" value="C:extracellular region"/>
    <property type="evidence" value="ECO:0007669"/>
    <property type="project" value="UniProtKB-SubCell"/>
</dbReference>
<feature type="binding site" evidence="10">
    <location>
        <position position="86"/>
    </location>
    <ligand>
        <name>Ca(2+)</name>
        <dbReference type="ChEBI" id="CHEBI:29108"/>
        <label>1</label>
    </ligand>
</feature>
<keyword evidence="13" id="KW-0376">Hydrogen peroxide</keyword>
<dbReference type="PRINTS" id="PR00458">
    <property type="entry name" value="PEROXIDASE"/>
</dbReference>
<feature type="binding site" evidence="10">
    <location>
        <position position="84"/>
    </location>
    <ligand>
        <name>Ca(2+)</name>
        <dbReference type="ChEBI" id="CHEBI:29108"/>
        <label>1</label>
    </ligand>
</feature>
<feature type="disulfide bond" evidence="12">
    <location>
        <begin position="136"/>
        <end position="333"/>
    </location>
</feature>
<feature type="signal peptide" evidence="13">
    <location>
        <begin position="1"/>
        <end position="34"/>
    </location>
</feature>
<evidence type="ECO:0000256" key="4">
    <source>
        <dbReference type="ARBA" id="ARBA00022723"/>
    </source>
</evidence>
<feature type="active site" description="Proton acceptor" evidence="8">
    <location>
        <position position="80"/>
    </location>
</feature>
<dbReference type="Pfam" id="PF00141">
    <property type="entry name" value="peroxidase"/>
    <property type="match status" value="1"/>
</dbReference>
<dbReference type="PANTHER" id="PTHR31517:SF81">
    <property type="entry name" value="PEROXIDASE"/>
    <property type="match status" value="1"/>
</dbReference>
<dbReference type="GO" id="GO:0046872">
    <property type="term" value="F:metal ion binding"/>
    <property type="evidence" value="ECO:0007669"/>
    <property type="project" value="UniProtKB-UniRule"/>
</dbReference>
<evidence type="ECO:0000259" key="15">
    <source>
        <dbReference type="PROSITE" id="PS50873"/>
    </source>
</evidence>
<dbReference type="CDD" id="cd00693">
    <property type="entry name" value="secretory_peroxidase"/>
    <property type="match status" value="1"/>
</dbReference>
<comment type="function">
    <text evidence="13">Removal of H(2)O(2), oxidation of toxic reductants, biosynthesis and degradation of lignin, suberization, auxin catabolism, response to environmental stresses such as wounding, pathogen attack and oxidative stress.</text>
</comment>
<feature type="disulfide bond" evidence="12">
    <location>
        <begin position="82"/>
        <end position="87"/>
    </location>
</feature>
<keyword evidence="3 13" id="KW-0349">Heme</keyword>
<keyword evidence="5 13" id="KW-0560">Oxidoreductase</keyword>
<feature type="binding site" evidence="10">
    <location>
        <position position="265"/>
    </location>
    <ligand>
        <name>Ca(2+)</name>
        <dbReference type="ChEBI" id="CHEBI:29108"/>
        <label>2</label>
    </ligand>
</feature>
<feature type="disulfide bond" evidence="12">
    <location>
        <begin position="49"/>
        <end position="130"/>
    </location>
</feature>
<feature type="site" description="Transition state stabilizer" evidence="11">
    <location>
        <position position="76"/>
    </location>
</feature>
<comment type="similarity">
    <text evidence="13">Belongs to the peroxidase family. Classical plant (class III) peroxidase subfamily.</text>
</comment>
<keyword evidence="10 13" id="KW-0106">Calcium</keyword>
<evidence type="ECO:0000256" key="7">
    <source>
        <dbReference type="ARBA" id="ARBA00023157"/>
    </source>
</evidence>
<feature type="region of interest" description="Disordered" evidence="14">
    <location>
        <begin position="362"/>
        <end position="405"/>
    </location>
</feature>
<dbReference type="Gene3D" id="1.10.520.10">
    <property type="match status" value="1"/>
</dbReference>
<dbReference type="GO" id="GO:0006979">
    <property type="term" value="P:response to oxidative stress"/>
    <property type="evidence" value="ECO:0007669"/>
    <property type="project" value="UniProtKB-UniRule"/>
</dbReference>
<feature type="binding site" evidence="10">
    <location>
        <position position="210"/>
    </location>
    <ligand>
        <name>Ca(2+)</name>
        <dbReference type="ChEBI" id="CHEBI:29108"/>
        <label>2</label>
    </ligand>
</feature>
<dbReference type="PANTHER" id="PTHR31517">
    <property type="match status" value="1"/>
</dbReference>
<dbReference type="PRINTS" id="PR00461">
    <property type="entry name" value="PLPEROXIDASE"/>
</dbReference>
<keyword evidence="13" id="KW-0732">Signal</keyword>
<accession>A0A2R6WLQ7</accession>
<evidence type="ECO:0000256" key="2">
    <source>
        <dbReference type="ARBA" id="ARBA00022559"/>
    </source>
</evidence>
<dbReference type="EC" id="1.11.1.7" evidence="13"/>
<feature type="binding site" evidence="10">
    <location>
        <position position="81"/>
    </location>
    <ligand>
        <name>Ca(2+)</name>
        <dbReference type="ChEBI" id="CHEBI:29108"/>
        <label>1</label>
    </ligand>
</feature>
<evidence type="ECO:0000256" key="6">
    <source>
        <dbReference type="ARBA" id="ARBA00023004"/>
    </source>
</evidence>
<feature type="binding site" description="axial binding residue" evidence="10">
    <location>
        <position position="209"/>
    </location>
    <ligand>
        <name>heme b</name>
        <dbReference type="ChEBI" id="CHEBI:60344"/>
    </ligand>
    <ligandPart>
        <name>Fe</name>
        <dbReference type="ChEBI" id="CHEBI:18248"/>
    </ligandPart>
</feature>
<comment type="cofactor">
    <cofactor evidence="10 13">
        <name>heme b</name>
        <dbReference type="ChEBI" id="CHEBI:60344"/>
    </cofactor>
    <text evidence="10 13">Binds 1 heme b (iron(II)-protoporphyrin IX) group per subunit.</text>
</comment>
<feature type="binding site" evidence="10">
    <location>
        <position position="90"/>
    </location>
    <ligand>
        <name>Ca(2+)</name>
        <dbReference type="ChEBI" id="CHEBI:29108"/>
        <label>1</label>
    </ligand>
</feature>
<sequence>MYFACRAARLMGLATIVLALLLLLPESWTRGAAAQPTGGLREGFYSQSCPQAEFIARQTLQANLFLDLTAPAALLRLVFHDCQVQGCDGSVLLQSDFSGSIKSELLSDRSFGIRRLDFIDRIKGSLEVACPNTVSCADIIVMAGRDAVALSGGPFMQVLLGRRDGFTANNFRADSELPAATINVDGLINVFGPKGLTLEESVALIGGGHTLGVGHCVSFIERLYPQVDPAINPFMAGTLRLLCPNPTFFNNITFSANDLTNVLFDNQYFRDLTIGRGLLTIDNEISRDPRTSGMVRYFASNQGYFFQQFSSAYRKLTQHQVLTDGAGEIRRNCHFVNAIPQQPPPFPFQAPPFPFKPPTFPFHPSDTTPASNFNTDPTIPTDPATTDTPSTATTDIPSTDAIAPP</sequence>
<dbReference type="GO" id="GO:0140825">
    <property type="term" value="F:lactoperoxidase activity"/>
    <property type="evidence" value="ECO:0007669"/>
    <property type="project" value="UniProtKB-EC"/>
</dbReference>
<evidence type="ECO:0000313" key="16">
    <source>
        <dbReference type="EMBL" id="PTQ34789.1"/>
    </source>
</evidence>
<keyword evidence="17" id="KW-1185">Reference proteome</keyword>
<evidence type="ECO:0000256" key="11">
    <source>
        <dbReference type="PIRSR" id="PIRSR600823-4"/>
    </source>
</evidence>
<gene>
    <name evidence="16" type="ORF">MARPO_0076s0034</name>
</gene>
<evidence type="ECO:0000256" key="9">
    <source>
        <dbReference type="PIRSR" id="PIRSR600823-2"/>
    </source>
</evidence>
<dbReference type="GO" id="GO:0020037">
    <property type="term" value="F:heme binding"/>
    <property type="evidence" value="ECO:0007669"/>
    <property type="project" value="UniProtKB-UniRule"/>
</dbReference>
<evidence type="ECO:0000256" key="12">
    <source>
        <dbReference type="PIRSR" id="PIRSR600823-5"/>
    </source>
</evidence>
<dbReference type="FunFam" id="1.10.420.10:FF:000001">
    <property type="entry name" value="Peroxidase"/>
    <property type="match status" value="1"/>
</dbReference>
<evidence type="ECO:0000256" key="14">
    <source>
        <dbReference type="SAM" id="MobiDB-lite"/>
    </source>
</evidence>
<evidence type="ECO:0000256" key="8">
    <source>
        <dbReference type="PIRSR" id="PIRSR600823-1"/>
    </source>
</evidence>
<keyword evidence="13" id="KW-0964">Secreted</keyword>
<feature type="domain" description="Plant heme peroxidase family profile" evidence="15">
    <location>
        <begin position="39"/>
        <end position="337"/>
    </location>
</feature>
<dbReference type="InterPro" id="IPR002016">
    <property type="entry name" value="Haem_peroxidase"/>
</dbReference>
<dbReference type="InterPro" id="IPR000823">
    <property type="entry name" value="Peroxidase_pln"/>
</dbReference>
<keyword evidence="6 10" id="KW-0408">Iron</keyword>
<keyword evidence="2 13" id="KW-0575">Peroxidase</keyword>
<dbReference type="EMBL" id="KZ772748">
    <property type="protein sequence ID" value="PTQ34789.1"/>
    <property type="molecule type" value="Genomic_DNA"/>
</dbReference>
<dbReference type="AlphaFoldDB" id="A0A2R6WLQ7"/>
<feature type="binding site" evidence="9">
    <location>
        <position position="178"/>
    </location>
    <ligand>
        <name>substrate</name>
    </ligand>
</feature>
<dbReference type="PROSITE" id="PS50873">
    <property type="entry name" value="PEROXIDASE_4"/>
    <property type="match status" value="1"/>
</dbReference>
<proteinExistence type="inferred from homology"/>
<dbReference type="SUPFAM" id="SSF48113">
    <property type="entry name" value="Heme-dependent peroxidases"/>
    <property type="match status" value="1"/>
</dbReference>
<evidence type="ECO:0000256" key="1">
    <source>
        <dbReference type="ARBA" id="ARBA00000189"/>
    </source>
</evidence>
<reference evidence="17" key="1">
    <citation type="journal article" date="2017" name="Cell">
        <title>Insights into land plant evolution garnered from the Marchantia polymorpha genome.</title>
        <authorList>
            <person name="Bowman J.L."/>
            <person name="Kohchi T."/>
            <person name="Yamato K.T."/>
            <person name="Jenkins J."/>
            <person name="Shu S."/>
            <person name="Ishizaki K."/>
            <person name="Yamaoka S."/>
            <person name="Nishihama R."/>
            <person name="Nakamura Y."/>
            <person name="Berger F."/>
            <person name="Adam C."/>
            <person name="Aki S.S."/>
            <person name="Althoff F."/>
            <person name="Araki T."/>
            <person name="Arteaga-Vazquez M.A."/>
            <person name="Balasubrmanian S."/>
            <person name="Barry K."/>
            <person name="Bauer D."/>
            <person name="Boehm C.R."/>
            <person name="Briginshaw L."/>
            <person name="Caballero-Perez J."/>
            <person name="Catarino B."/>
            <person name="Chen F."/>
            <person name="Chiyoda S."/>
            <person name="Chovatia M."/>
            <person name="Davies K.M."/>
            <person name="Delmans M."/>
            <person name="Demura T."/>
            <person name="Dierschke T."/>
            <person name="Dolan L."/>
            <person name="Dorantes-Acosta A.E."/>
            <person name="Eklund D.M."/>
            <person name="Florent S.N."/>
            <person name="Flores-Sandoval E."/>
            <person name="Fujiyama A."/>
            <person name="Fukuzawa H."/>
            <person name="Galik B."/>
            <person name="Grimanelli D."/>
            <person name="Grimwood J."/>
            <person name="Grossniklaus U."/>
            <person name="Hamada T."/>
            <person name="Haseloff J."/>
            <person name="Hetherington A.J."/>
            <person name="Higo A."/>
            <person name="Hirakawa Y."/>
            <person name="Hundley H.N."/>
            <person name="Ikeda Y."/>
            <person name="Inoue K."/>
            <person name="Inoue S.I."/>
            <person name="Ishida S."/>
            <person name="Jia Q."/>
            <person name="Kakita M."/>
            <person name="Kanazawa T."/>
            <person name="Kawai Y."/>
            <person name="Kawashima T."/>
            <person name="Kennedy M."/>
            <person name="Kinose K."/>
            <person name="Kinoshita T."/>
            <person name="Kohara Y."/>
            <person name="Koide E."/>
            <person name="Komatsu K."/>
            <person name="Kopischke S."/>
            <person name="Kubo M."/>
            <person name="Kyozuka J."/>
            <person name="Lagercrantz U."/>
            <person name="Lin S.S."/>
            <person name="Lindquist E."/>
            <person name="Lipzen A.M."/>
            <person name="Lu C.W."/>
            <person name="De Luna E."/>
            <person name="Martienssen R.A."/>
            <person name="Minamino N."/>
            <person name="Mizutani M."/>
            <person name="Mizutani M."/>
            <person name="Mochizuki N."/>
            <person name="Monte I."/>
            <person name="Mosher R."/>
            <person name="Nagasaki H."/>
            <person name="Nakagami H."/>
            <person name="Naramoto S."/>
            <person name="Nishitani K."/>
            <person name="Ohtani M."/>
            <person name="Okamoto T."/>
            <person name="Okumura M."/>
            <person name="Phillips J."/>
            <person name="Pollak B."/>
            <person name="Reinders A."/>
            <person name="Rovekamp M."/>
            <person name="Sano R."/>
            <person name="Sawa S."/>
            <person name="Schmid M.W."/>
            <person name="Shirakawa M."/>
            <person name="Solano R."/>
            <person name="Spunde A."/>
            <person name="Suetsugu N."/>
            <person name="Sugano S."/>
            <person name="Sugiyama A."/>
            <person name="Sun R."/>
            <person name="Suzuki Y."/>
            <person name="Takenaka M."/>
            <person name="Takezawa D."/>
            <person name="Tomogane H."/>
            <person name="Tsuzuki M."/>
            <person name="Ueda T."/>
            <person name="Umeda M."/>
            <person name="Ward J.M."/>
            <person name="Watanabe Y."/>
            <person name="Yazaki K."/>
            <person name="Yokoyama R."/>
            <person name="Yoshitake Y."/>
            <person name="Yotsui I."/>
            <person name="Zachgo S."/>
            <person name="Schmutz J."/>
        </authorList>
    </citation>
    <scope>NUCLEOTIDE SEQUENCE [LARGE SCALE GENOMIC DNA]</scope>
    <source>
        <strain evidence="17">Tak-1</strain>
    </source>
</reference>
<name>A0A2R6WLQ7_MARPO</name>
<evidence type="ECO:0000256" key="13">
    <source>
        <dbReference type="RuleBase" id="RU362060"/>
    </source>
</evidence>
<feature type="chain" id="PRO_5015211924" description="Peroxidase" evidence="13">
    <location>
        <begin position="35"/>
        <end position="405"/>
    </location>
</feature>
<feature type="compositionally biased region" description="Polar residues" evidence="14">
    <location>
        <begin position="365"/>
        <end position="374"/>
    </location>
</feature>
<evidence type="ECO:0000313" key="17">
    <source>
        <dbReference type="Proteomes" id="UP000244005"/>
    </source>
</evidence>
<comment type="subcellular location">
    <subcellularLocation>
        <location evidence="13">Secreted</location>
    </subcellularLocation>
</comment>
<comment type="catalytic activity">
    <reaction evidence="1 13">
        <text>2 a phenolic donor + H2O2 = 2 a phenolic radical donor + 2 H2O</text>
        <dbReference type="Rhea" id="RHEA:56136"/>
        <dbReference type="ChEBI" id="CHEBI:15377"/>
        <dbReference type="ChEBI" id="CHEBI:16240"/>
        <dbReference type="ChEBI" id="CHEBI:139520"/>
        <dbReference type="ChEBI" id="CHEBI:139521"/>
        <dbReference type="EC" id="1.11.1.7"/>
    </reaction>
</comment>
<dbReference type="Proteomes" id="UP000244005">
    <property type="component" value="Unassembled WGS sequence"/>
</dbReference>
<dbReference type="GO" id="GO:0042744">
    <property type="term" value="P:hydrogen peroxide catabolic process"/>
    <property type="evidence" value="ECO:0007669"/>
    <property type="project" value="UniProtKB-KW"/>
</dbReference>
<evidence type="ECO:0000256" key="3">
    <source>
        <dbReference type="ARBA" id="ARBA00022617"/>
    </source>
</evidence>
<organism evidence="16 17">
    <name type="scientific">Marchantia polymorpha</name>
    <name type="common">Common liverwort</name>
    <name type="synonym">Marchantia aquatica</name>
    <dbReference type="NCBI Taxonomy" id="3197"/>
    <lineage>
        <taxon>Eukaryota</taxon>
        <taxon>Viridiplantae</taxon>
        <taxon>Streptophyta</taxon>
        <taxon>Embryophyta</taxon>
        <taxon>Marchantiophyta</taxon>
        <taxon>Marchantiopsida</taxon>
        <taxon>Marchantiidae</taxon>
        <taxon>Marchantiales</taxon>
        <taxon>Marchantiaceae</taxon>
        <taxon>Marchantia</taxon>
    </lineage>
</organism>
<protein>
    <recommendedName>
        <fullName evidence="13">Peroxidase</fullName>
        <ecNumber evidence="13">1.11.1.7</ecNumber>
    </recommendedName>
</protein>
<feature type="compositionally biased region" description="Low complexity" evidence="14">
    <location>
        <begin position="375"/>
        <end position="405"/>
    </location>
</feature>
<keyword evidence="4 10" id="KW-0479">Metal-binding</keyword>
<dbReference type="Gramene" id="Mp7g07600.1">
    <property type="protein sequence ID" value="Mp7g07600.1.cds"/>
    <property type="gene ID" value="Mp7g07600"/>
</dbReference>
<feature type="disulfide bond" evidence="12">
    <location>
        <begin position="216"/>
        <end position="243"/>
    </location>
</feature>
<dbReference type="OMA" id="GHCINFQ"/>
<feature type="binding site" evidence="10">
    <location>
        <position position="260"/>
    </location>
    <ligand>
        <name>Ca(2+)</name>
        <dbReference type="ChEBI" id="CHEBI:29108"/>
        <label>2</label>
    </ligand>
</feature>
<dbReference type="InterPro" id="IPR010255">
    <property type="entry name" value="Haem_peroxidase_sf"/>
</dbReference>
<keyword evidence="7 12" id="KW-1015">Disulfide bond</keyword>
<comment type="cofactor">
    <cofactor evidence="10 13">
        <name>Ca(2+)</name>
        <dbReference type="ChEBI" id="CHEBI:29108"/>
    </cofactor>
    <text evidence="10 13">Binds 2 calcium ions per subunit.</text>
</comment>
<evidence type="ECO:0000256" key="5">
    <source>
        <dbReference type="ARBA" id="ARBA00023002"/>
    </source>
</evidence>
<dbReference type="InterPro" id="IPR033905">
    <property type="entry name" value="Secretory_peroxidase"/>
</dbReference>